<reference evidence="3" key="1">
    <citation type="submission" date="2021-01" db="EMBL/GenBank/DDBJ databases">
        <title>Whole genome shotgun sequence of Dactylosporangium siamense NBRC 106093.</title>
        <authorList>
            <person name="Komaki H."/>
            <person name="Tamura T."/>
        </authorList>
    </citation>
    <scope>NUCLEOTIDE SEQUENCE</scope>
    <source>
        <strain evidence="3">NBRC 106093</strain>
    </source>
</reference>
<keyword evidence="3" id="KW-0238">DNA-binding</keyword>
<evidence type="ECO:0000313" key="3">
    <source>
        <dbReference type="EMBL" id="GIG42040.1"/>
    </source>
</evidence>
<feature type="domain" description="CSD" evidence="2">
    <location>
        <begin position="17"/>
        <end position="81"/>
    </location>
</feature>
<dbReference type="CDD" id="cd04458">
    <property type="entry name" value="CSP_CDS"/>
    <property type="match status" value="1"/>
</dbReference>
<organism evidence="3 4">
    <name type="scientific">Dactylosporangium siamense</name>
    <dbReference type="NCBI Taxonomy" id="685454"/>
    <lineage>
        <taxon>Bacteria</taxon>
        <taxon>Bacillati</taxon>
        <taxon>Actinomycetota</taxon>
        <taxon>Actinomycetes</taxon>
        <taxon>Micromonosporales</taxon>
        <taxon>Micromonosporaceae</taxon>
        <taxon>Dactylosporangium</taxon>
    </lineage>
</organism>
<feature type="region of interest" description="Disordered" evidence="1">
    <location>
        <begin position="87"/>
        <end position="111"/>
    </location>
</feature>
<proteinExistence type="predicted"/>
<dbReference type="AlphaFoldDB" id="A0A919U7T6"/>
<dbReference type="InterPro" id="IPR011129">
    <property type="entry name" value="CSD"/>
</dbReference>
<dbReference type="GO" id="GO:0003677">
    <property type="term" value="F:DNA binding"/>
    <property type="evidence" value="ECO:0007669"/>
    <property type="project" value="UniProtKB-KW"/>
</dbReference>
<sequence length="160" mass="17748">MPGPGRGPVRWLVVVVVETGRILRFDEVRGYGFIAPNAGGEDVFVHANDFGEQRHLVHPGMRVEYEVEEGERGLKVATVRILDAPARREHTRPVRPVHDPDDDAEPGDDDGLCDVLSSREFSAEVTELLIQHVPSLTGSQIAQARQHLVSFARTHGWVES</sequence>
<dbReference type="Proteomes" id="UP000660611">
    <property type="component" value="Unassembled WGS sequence"/>
</dbReference>
<dbReference type="InterPro" id="IPR050181">
    <property type="entry name" value="Cold_shock_domain"/>
</dbReference>
<dbReference type="PANTHER" id="PTHR11544">
    <property type="entry name" value="COLD SHOCK DOMAIN CONTAINING PROTEINS"/>
    <property type="match status" value="1"/>
</dbReference>
<feature type="compositionally biased region" description="Basic and acidic residues" evidence="1">
    <location>
        <begin position="87"/>
        <end position="99"/>
    </location>
</feature>
<dbReference type="SMART" id="SM00357">
    <property type="entry name" value="CSP"/>
    <property type="match status" value="1"/>
</dbReference>
<dbReference type="InterPro" id="IPR002059">
    <property type="entry name" value="CSP_DNA-bd"/>
</dbReference>
<dbReference type="SUPFAM" id="SSF50249">
    <property type="entry name" value="Nucleic acid-binding proteins"/>
    <property type="match status" value="1"/>
</dbReference>
<accession>A0A919U7T6</accession>
<name>A0A919U7T6_9ACTN</name>
<dbReference type="InterPro" id="IPR012340">
    <property type="entry name" value="NA-bd_OB-fold"/>
</dbReference>
<dbReference type="PRINTS" id="PR00050">
    <property type="entry name" value="COLDSHOCK"/>
</dbReference>
<evidence type="ECO:0000313" key="4">
    <source>
        <dbReference type="Proteomes" id="UP000660611"/>
    </source>
</evidence>
<evidence type="ECO:0000256" key="1">
    <source>
        <dbReference type="SAM" id="MobiDB-lite"/>
    </source>
</evidence>
<protein>
    <submittedName>
        <fullName evidence="3">DNA-binding protein</fullName>
    </submittedName>
</protein>
<comment type="caution">
    <text evidence="3">The sequence shown here is derived from an EMBL/GenBank/DDBJ whole genome shotgun (WGS) entry which is preliminary data.</text>
</comment>
<dbReference type="Gene3D" id="2.40.50.140">
    <property type="entry name" value="Nucleic acid-binding proteins"/>
    <property type="match status" value="1"/>
</dbReference>
<dbReference type="PROSITE" id="PS51857">
    <property type="entry name" value="CSD_2"/>
    <property type="match status" value="1"/>
</dbReference>
<dbReference type="EMBL" id="BONQ01000003">
    <property type="protein sequence ID" value="GIG42040.1"/>
    <property type="molecule type" value="Genomic_DNA"/>
</dbReference>
<gene>
    <name evidence="3" type="ORF">Dsi01nite_000810</name>
</gene>
<keyword evidence="4" id="KW-1185">Reference proteome</keyword>
<evidence type="ECO:0000259" key="2">
    <source>
        <dbReference type="PROSITE" id="PS51857"/>
    </source>
</evidence>
<dbReference type="Pfam" id="PF00313">
    <property type="entry name" value="CSD"/>
    <property type="match status" value="1"/>
</dbReference>
<feature type="compositionally biased region" description="Acidic residues" evidence="1">
    <location>
        <begin position="100"/>
        <end position="111"/>
    </location>
</feature>